<feature type="domain" description="Reverse transcriptase" evidence="3">
    <location>
        <begin position="907"/>
        <end position="969"/>
    </location>
</feature>
<dbReference type="PROSITE" id="PS00141">
    <property type="entry name" value="ASP_PROTEASE"/>
    <property type="match status" value="1"/>
</dbReference>
<dbReference type="EMBL" id="SSTE01016683">
    <property type="protein sequence ID" value="KAA0041137.1"/>
    <property type="molecule type" value="Genomic_DNA"/>
</dbReference>
<comment type="caution">
    <text evidence="4">The sequence shown here is derived from an EMBL/GenBank/DDBJ whole genome shotgun (WGS) entry which is preliminary data.</text>
</comment>
<dbReference type="GO" id="GO:0006508">
    <property type="term" value="P:proteolysis"/>
    <property type="evidence" value="ECO:0007669"/>
    <property type="project" value="InterPro"/>
</dbReference>
<feature type="region of interest" description="Disordered" evidence="2">
    <location>
        <begin position="87"/>
        <end position="108"/>
    </location>
</feature>
<dbReference type="InterPro" id="IPR001969">
    <property type="entry name" value="Aspartic_peptidase_AS"/>
</dbReference>
<dbReference type="CDD" id="cd00303">
    <property type="entry name" value="retropepsin_like"/>
    <property type="match status" value="1"/>
</dbReference>
<keyword evidence="4" id="KW-0808">Transferase</keyword>
<evidence type="ECO:0000256" key="1">
    <source>
        <dbReference type="SAM" id="Coils"/>
    </source>
</evidence>
<evidence type="ECO:0000313" key="5">
    <source>
        <dbReference type="Proteomes" id="UP000321393"/>
    </source>
</evidence>
<organism evidence="4 5">
    <name type="scientific">Cucumis melo var. makuwa</name>
    <name type="common">Oriental melon</name>
    <dbReference type="NCBI Taxonomy" id="1194695"/>
    <lineage>
        <taxon>Eukaryota</taxon>
        <taxon>Viridiplantae</taxon>
        <taxon>Streptophyta</taxon>
        <taxon>Embryophyta</taxon>
        <taxon>Tracheophyta</taxon>
        <taxon>Spermatophyta</taxon>
        <taxon>Magnoliopsida</taxon>
        <taxon>eudicotyledons</taxon>
        <taxon>Gunneridae</taxon>
        <taxon>Pentapetalae</taxon>
        <taxon>rosids</taxon>
        <taxon>fabids</taxon>
        <taxon>Cucurbitales</taxon>
        <taxon>Cucurbitaceae</taxon>
        <taxon>Benincaseae</taxon>
        <taxon>Cucumis</taxon>
    </lineage>
</organism>
<dbReference type="PANTHER" id="PTHR10775:SF179">
    <property type="entry name" value="TRANSPOSON, EN_SPM-LIKE, TRANSPOSASE-ASSOCIATED DOMAIN PROTEIN"/>
    <property type="match status" value="1"/>
</dbReference>
<dbReference type="Gene3D" id="2.40.70.10">
    <property type="entry name" value="Acid Proteases"/>
    <property type="match status" value="1"/>
</dbReference>
<evidence type="ECO:0000313" key="4">
    <source>
        <dbReference type="EMBL" id="KAA0041137.1"/>
    </source>
</evidence>
<keyword evidence="4" id="KW-0418">Kinase</keyword>
<dbReference type="InterPro" id="IPR004242">
    <property type="entry name" value="Transposase_21"/>
</dbReference>
<evidence type="ECO:0000256" key="2">
    <source>
        <dbReference type="SAM" id="MobiDB-lite"/>
    </source>
</evidence>
<dbReference type="OrthoDB" id="786614at2759"/>
<proteinExistence type="predicted"/>
<dbReference type="GO" id="GO:0016301">
    <property type="term" value="F:kinase activity"/>
    <property type="evidence" value="ECO:0007669"/>
    <property type="project" value="UniProtKB-KW"/>
</dbReference>
<dbReference type="Gene3D" id="3.30.70.270">
    <property type="match status" value="1"/>
</dbReference>
<dbReference type="PANTHER" id="PTHR10775">
    <property type="entry name" value="OS08G0208400 PROTEIN"/>
    <property type="match status" value="1"/>
</dbReference>
<dbReference type="Pfam" id="PF00078">
    <property type="entry name" value="RVT_1"/>
    <property type="match status" value="1"/>
</dbReference>
<sequence>MQDRIEEPSDPKKAYGIERLKKLGATMFKGSTDPTDVENWLNMLEKYFDVMNCPEERKVKLATFLLQKEAEGWWKSILTRCRQDIKSCSGGQSSRQVSLESTSGARNKGVIERPRQQRKVYAMTQQEAEDASYVITGTILICNVPTVVLFDSGATYSFVSSTFLIKLNRMLEPLYEELVIYTLVGDALLVNEVLVDYEVLVKGISMLVDLLPLELYRLDVILEMVFIFTYHASMDYHKKEVVFRKPSFAEVVFRGGRKIIPMSLISVLKAEKLMRKGCTTFLAHMVEVQREKLKSEDVPVVKEFLSVFPDDLSSIPNAPNAVTRRTPARRTPNRRTLVEGLSNDCRTPLLPNFAIATIRTSNAAPLLAERLSPAPLLAQYRTTISIMKMTKLSVGFFFQFVVDDELPNASFYGESSKFDTHTCEENDVGSVKEMIEVAHEEYPKDPNGFEKLLVDVEKPLKEFANATECPECGHSRWKNIKDRNEEKKQISSKVICERIEDRKLRHPADSPAWKLVDFKWPDFGSKPRNLRLALSADGVNPHGPKQLGDDIGTYLAPLIKDLKLLWKNGVECYDVYREEVFNLRSVLLWTINDFPAYGNLSGCCVKGYNEDGASIGENGAKLKSFIRYATHYHVPITYTSWKSVPPELKDKIFTTVEAAFVIDPRSRKNILQTASISFRQFKNWITTKYIMPHKDDLQLLQAPPEKYSFIEQNHWEEFVRSRLSETFQKEGSNEVYVDRAKMWKKARVNKQGQYDNDGIQQVVHKIDEISMNTDSSSVNRHCSNDVLTQALVKKTSKDEVNILVENEELRKRVSELEAQIRSNLSTPLSAHGSCSRPIMLEGIEEKGKTIEVESLDKPKENEKKGKEVMKMNEPELDVLKETDLIKMPTEKEVVCESTSTLPLTLKSILRYAEKFVTVFIDDILVYPVDWEAHEEHLRIVLQILRDKQLYAKFSKCEFWFEHVLFLGHVVSANGVSIDLHKVEAVINWERPTSATGGCSFLARSVVSTNDVILNRSCRDMGVKAVQWRWPNKPPISRVRPDGWLGT</sequence>
<feature type="coiled-coil region" evidence="1">
    <location>
        <begin position="799"/>
        <end position="826"/>
    </location>
</feature>
<protein>
    <submittedName>
        <fullName evidence="4">Serine/threonine-protein kinase nek2</fullName>
    </submittedName>
</protein>
<dbReference type="Pfam" id="PF02992">
    <property type="entry name" value="Transposase_21"/>
    <property type="match status" value="1"/>
</dbReference>
<accession>A0A5A7THN2</accession>
<dbReference type="InterPro" id="IPR043502">
    <property type="entry name" value="DNA/RNA_pol_sf"/>
</dbReference>
<dbReference type="InterPro" id="IPR021109">
    <property type="entry name" value="Peptidase_aspartic_dom_sf"/>
</dbReference>
<dbReference type="SUPFAM" id="SSF56672">
    <property type="entry name" value="DNA/RNA polymerases"/>
    <property type="match status" value="1"/>
</dbReference>
<name>A0A5A7THN2_CUCMM</name>
<gene>
    <name evidence="4" type="ORF">E6C27_scaffold128G00500</name>
</gene>
<evidence type="ECO:0000259" key="3">
    <source>
        <dbReference type="Pfam" id="PF00078"/>
    </source>
</evidence>
<keyword evidence="1" id="KW-0175">Coiled coil</keyword>
<dbReference type="Proteomes" id="UP000321393">
    <property type="component" value="Unassembled WGS sequence"/>
</dbReference>
<dbReference type="GO" id="GO:0004190">
    <property type="term" value="F:aspartic-type endopeptidase activity"/>
    <property type="evidence" value="ECO:0007669"/>
    <property type="project" value="InterPro"/>
</dbReference>
<dbReference type="Pfam" id="PF08284">
    <property type="entry name" value="RVP_2"/>
    <property type="match status" value="1"/>
</dbReference>
<dbReference type="InterPro" id="IPR000477">
    <property type="entry name" value="RT_dom"/>
</dbReference>
<reference evidence="4 5" key="1">
    <citation type="submission" date="2019-08" db="EMBL/GenBank/DDBJ databases">
        <title>Draft genome sequences of two oriental melons (Cucumis melo L. var makuwa).</title>
        <authorList>
            <person name="Kwon S.-Y."/>
        </authorList>
    </citation>
    <scope>NUCLEOTIDE SEQUENCE [LARGE SCALE GENOMIC DNA]</scope>
    <source>
        <strain evidence="5">cv. SW 3</strain>
        <tissue evidence="4">Leaf</tissue>
    </source>
</reference>
<dbReference type="InterPro" id="IPR043128">
    <property type="entry name" value="Rev_trsase/Diguanyl_cyclase"/>
</dbReference>
<feature type="compositionally biased region" description="Polar residues" evidence="2">
    <location>
        <begin position="89"/>
        <end position="105"/>
    </location>
</feature>
<dbReference type="AlphaFoldDB" id="A0A5A7THN2"/>